<keyword evidence="8" id="KW-1185">Reference proteome</keyword>
<dbReference type="InterPro" id="IPR018513">
    <property type="entry name" value="Cell_synthase_bac"/>
</dbReference>
<keyword evidence="3 6" id="KW-0812">Transmembrane</keyword>
<reference evidence="7 8" key="1">
    <citation type="submission" date="2016-11" db="EMBL/GenBank/DDBJ databases">
        <authorList>
            <person name="Jaros S."/>
            <person name="Januszkiewicz K."/>
            <person name="Wedrychowicz H."/>
        </authorList>
    </citation>
    <scope>NUCLEOTIDE SEQUENCE [LARGE SCALE GENOMIC DNA]</scope>
    <source>
        <strain evidence="7 8">DSM 21758</strain>
    </source>
</reference>
<proteinExistence type="predicted"/>
<dbReference type="PANTHER" id="PTHR39083:SF1">
    <property type="entry name" value="CYCLIC DI-GMP-BINDING PROTEIN"/>
    <property type="match status" value="1"/>
</dbReference>
<dbReference type="GO" id="GO:0005886">
    <property type="term" value="C:plasma membrane"/>
    <property type="evidence" value="ECO:0007669"/>
    <property type="project" value="UniProtKB-SubCell"/>
</dbReference>
<feature type="transmembrane region" description="Helical" evidence="6">
    <location>
        <begin position="663"/>
        <end position="685"/>
    </location>
</feature>
<dbReference type="Proteomes" id="UP000184310">
    <property type="component" value="Unassembled WGS sequence"/>
</dbReference>
<gene>
    <name evidence="7" type="ORF">SAMN02745163_01233</name>
</gene>
<dbReference type="STRING" id="1121302.SAMN02745163_01233"/>
<evidence type="ECO:0000256" key="4">
    <source>
        <dbReference type="ARBA" id="ARBA00022989"/>
    </source>
</evidence>
<accession>A0A1M6GAV5</accession>
<sequence>MKRIFSISMIFILCINLLTIKVMAAPASLEKIYKYPKDTVLQGVFPSYSFGFNVDNHWILKDDNYVYLSFDVSEVEEYLNSSITVSLNNTPLKSLNISNIKGNKTIKISLPKDSILKGYNSIRVTAFHKITKEKCEFDDVNVANWITLRKESNVHISYDYEEPNYKISSFPYPYLKINTENLSDFIIVVNNKLTEVELSSILKLSSLLGREANRENMNFKIVKESDLSDEDKNNNIIYLGKYENAPSFVKSAVLEGEEKQITDNALVVNIKSPLNANKSLYIITSKNDLLLSEALYYIENKDAREQLNIGRVILGKYSGEKSIKTDTSNMSFEKLGFDNIKLIGSFYNSANYGVVIPKDRAINGKAYIDLKYRTSRVIDFSKSTITIFINGEFVKDAHIEEIADDSERELKVYIPGKYKPGDYLNIEVAFYLAPKDFQCYEQGRENSWVYVDKESYIDFGKATNDKILLNYYGYPFIKDGEFNNLKIVLPSKINSNIITVAGNICSYLGRDTKSTGDLYAIYDQNFKEDKANYIVLGAPNTNNLIKKYNNNLNIPYEDNFNTFKSTQKLPIVNNFKNYDATLNLIKAPWNRDGSILFFTSPKEELIYKNMKFLVEDNFVKKVKGDGTIIDTEGSVFNAYFKVKEESVKDNEGSLIERIGKERLYIIVIASIFIITILGVGAWTLFKDKRNIK</sequence>
<evidence type="ECO:0000256" key="5">
    <source>
        <dbReference type="ARBA" id="ARBA00023136"/>
    </source>
</evidence>
<comment type="subcellular location">
    <subcellularLocation>
        <location evidence="1">Cell membrane</location>
        <topology evidence="1">Single-pass membrane protein</topology>
    </subcellularLocation>
</comment>
<dbReference type="RefSeq" id="WP_072985807.1">
    <property type="nucleotide sequence ID" value="NZ_FQZB01000006.1"/>
</dbReference>
<keyword evidence="2" id="KW-1003">Cell membrane</keyword>
<organism evidence="7 8">
    <name type="scientific">Clostridium cavendishii DSM 21758</name>
    <dbReference type="NCBI Taxonomy" id="1121302"/>
    <lineage>
        <taxon>Bacteria</taxon>
        <taxon>Bacillati</taxon>
        <taxon>Bacillota</taxon>
        <taxon>Clostridia</taxon>
        <taxon>Eubacteriales</taxon>
        <taxon>Clostridiaceae</taxon>
        <taxon>Clostridium</taxon>
    </lineage>
</organism>
<name>A0A1M6GAV5_9CLOT</name>
<evidence type="ECO:0000256" key="1">
    <source>
        <dbReference type="ARBA" id="ARBA00004162"/>
    </source>
</evidence>
<keyword evidence="4 6" id="KW-1133">Transmembrane helix</keyword>
<evidence type="ECO:0000256" key="2">
    <source>
        <dbReference type="ARBA" id="ARBA00022475"/>
    </source>
</evidence>
<evidence type="ECO:0000313" key="7">
    <source>
        <dbReference type="EMBL" id="SHJ07080.1"/>
    </source>
</evidence>
<dbReference type="Pfam" id="PF03170">
    <property type="entry name" value="BcsB"/>
    <property type="match status" value="1"/>
</dbReference>
<keyword evidence="5 6" id="KW-0472">Membrane</keyword>
<evidence type="ECO:0000256" key="6">
    <source>
        <dbReference type="SAM" id="Phobius"/>
    </source>
</evidence>
<dbReference type="Gene3D" id="2.60.120.260">
    <property type="entry name" value="Galactose-binding domain-like"/>
    <property type="match status" value="2"/>
</dbReference>
<dbReference type="OrthoDB" id="2655838at2"/>
<dbReference type="EMBL" id="FQZB01000006">
    <property type="protein sequence ID" value="SHJ07080.1"/>
    <property type="molecule type" value="Genomic_DNA"/>
</dbReference>
<dbReference type="AlphaFoldDB" id="A0A1M6GAV5"/>
<evidence type="ECO:0000313" key="8">
    <source>
        <dbReference type="Proteomes" id="UP000184310"/>
    </source>
</evidence>
<evidence type="ECO:0000256" key="3">
    <source>
        <dbReference type="ARBA" id="ARBA00022692"/>
    </source>
</evidence>
<dbReference type="PANTHER" id="PTHR39083">
    <property type="entry name" value="CYCLIC DI-GMP-BINDING PROTEIN"/>
    <property type="match status" value="1"/>
</dbReference>
<protein>
    <submittedName>
        <fullName evidence="7">Cellulose synthase subunit</fullName>
    </submittedName>
</protein>
<dbReference type="GO" id="GO:0006011">
    <property type="term" value="P:UDP-alpha-D-glucose metabolic process"/>
    <property type="evidence" value="ECO:0007669"/>
    <property type="project" value="InterPro"/>
</dbReference>